<dbReference type="STRING" id="758820.SAMN00777080_4711"/>
<dbReference type="PROSITE" id="PS51197">
    <property type="entry name" value="HTH_RRF2_2"/>
    <property type="match status" value="1"/>
</dbReference>
<gene>
    <name evidence="1" type="ORF">SAMN00777080_4711</name>
</gene>
<accession>A0A1W2HB59</accession>
<name>A0A1W2HB59_9BACT</name>
<dbReference type="Pfam" id="PF02082">
    <property type="entry name" value="Rrf2"/>
    <property type="match status" value="1"/>
</dbReference>
<dbReference type="AlphaFoldDB" id="A0A1W2HB59"/>
<reference evidence="2" key="1">
    <citation type="submission" date="2017-04" db="EMBL/GenBank/DDBJ databases">
        <authorList>
            <person name="Varghese N."/>
            <person name="Submissions S."/>
        </authorList>
    </citation>
    <scope>NUCLEOTIDE SEQUENCE [LARGE SCALE GENOMIC DNA]</scope>
    <source>
        <strain evidence="2">DSM 16537</strain>
    </source>
</reference>
<dbReference type="SUPFAM" id="SSF46785">
    <property type="entry name" value="Winged helix' DNA-binding domain"/>
    <property type="match status" value="1"/>
</dbReference>
<dbReference type="EMBL" id="LT838813">
    <property type="protein sequence ID" value="SMD46034.1"/>
    <property type="molecule type" value="Genomic_DNA"/>
</dbReference>
<dbReference type="NCBIfam" id="TIGR00738">
    <property type="entry name" value="rrf2_super"/>
    <property type="match status" value="1"/>
</dbReference>
<dbReference type="GO" id="GO:0003700">
    <property type="term" value="F:DNA-binding transcription factor activity"/>
    <property type="evidence" value="ECO:0007669"/>
    <property type="project" value="TreeGrafter"/>
</dbReference>
<dbReference type="Gene3D" id="1.10.10.10">
    <property type="entry name" value="Winged helix-like DNA-binding domain superfamily/Winged helix DNA-binding domain"/>
    <property type="match status" value="1"/>
</dbReference>
<dbReference type="InterPro" id="IPR036388">
    <property type="entry name" value="WH-like_DNA-bd_sf"/>
</dbReference>
<evidence type="ECO:0000313" key="1">
    <source>
        <dbReference type="EMBL" id="SMD46034.1"/>
    </source>
</evidence>
<keyword evidence="2" id="KW-1185">Reference proteome</keyword>
<proteinExistence type="predicted"/>
<dbReference type="PANTHER" id="PTHR33221">
    <property type="entry name" value="WINGED HELIX-TURN-HELIX TRANSCRIPTIONAL REGULATOR, RRF2 FAMILY"/>
    <property type="match status" value="1"/>
</dbReference>
<protein>
    <submittedName>
        <fullName evidence="1">Transcriptional regulator, BadM/Rrf2 family</fullName>
    </submittedName>
</protein>
<organism evidence="1 2">
    <name type="scientific">Aquiflexum balticum DSM 16537</name>
    <dbReference type="NCBI Taxonomy" id="758820"/>
    <lineage>
        <taxon>Bacteria</taxon>
        <taxon>Pseudomonadati</taxon>
        <taxon>Bacteroidota</taxon>
        <taxon>Cytophagia</taxon>
        <taxon>Cytophagales</taxon>
        <taxon>Cyclobacteriaceae</taxon>
        <taxon>Aquiflexum</taxon>
    </lineage>
</organism>
<dbReference type="Proteomes" id="UP000192333">
    <property type="component" value="Chromosome I"/>
</dbReference>
<sequence>MSCINEKMFSKACKYAINAMIYMATLPPGQERAGLKDISKAINSPEAFTAKILQDLVKNDLLNSVKGPNGGFHLQGDPNRIFLAEIVHSIDGDMIFTGCALGLETCSEDHPCPVHHKFKAVRDHLTGMLMTTSLRDVADRVNTGISFLRY</sequence>
<evidence type="ECO:0000313" key="2">
    <source>
        <dbReference type="Proteomes" id="UP000192333"/>
    </source>
</evidence>
<dbReference type="PANTHER" id="PTHR33221:SF14">
    <property type="entry name" value="HTH-TYPE TRANSCRIPTIONAL REGULATOR AQ_268-RELATED"/>
    <property type="match status" value="1"/>
</dbReference>
<dbReference type="InterPro" id="IPR036390">
    <property type="entry name" value="WH_DNA-bd_sf"/>
</dbReference>
<dbReference type="GO" id="GO:0005829">
    <property type="term" value="C:cytosol"/>
    <property type="evidence" value="ECO:0007669"/>
    <property type="project" value="TreeGrafter"/>
</dbReference>
<dbReference type="InterPro" id="IPR000944">
    <property type="entry name" value="Tscrpt_reg_Rrf2"/>
</dbReference>